<proteinExistence type="predicted"/>
<dbReference type="Proteomes" id="UP000214355">
    <property type="component" value="Chromosome I"/>
</dbReference>
<organism evidence="2 3">
    <name type="scientific">Arcanobacterium phocae</name>
    <dbReference type="NCBI Taxonomy" id="131112"/>
    <lineage>
        <taxon>Bacteria</taxon>
        <taxon>Bacillati</taxon>
        <taxon>Actinomycetota</taxon>
        <taxon>Actinomycetes</taxon>
        <taxon>Actinomycetales</taxon>
        <taxon>Actinomycetaceae</taxon>
        <taxon>Arcanobacterium</taxon>
    </lineage>
</organism>
<evidence type="ECO:0000313" key="3">
    <source>
        <dbReference type="Proteomes" id="UP000214355"/>
    </source>
</evidence>
<evidence type="ECO:0008006" key="4">
    <source>
        <dbReference type="Google" id="ProtNLM"/>
    </source>
</evidence>
<dbReference type="EMBL" id="LT629804">
    <property type="protein sequence ID" value="SDU81207.1"/>
    <property type="molecule type" value="Genomic_DNA"/>
</dbReference>
<name>A0A1H2LJK4_9ACTO</name>
<feature type="transmembrane region" description="Helical" evidence="1">
    <location>
        <begin position="6"/>
        <end position="25"/>
    </location>
</feature>
<evidence type="ECO:0000313" key="2">
    <source>
        <dbReference type="EMBL" id="SDU81207.1"/>
    </source>
</evidence>
<keyword evidence="1" id="KW-0812">Transmembrane</keyword>
<gene>
    <name evidence="2" type="ORF">SAMN04489737_1442</name>
</gene>
<dbReference type="STRING" id="131112.SAMN04489737_1442"/>
<accession>A0A1H2LJK4</accession>
<keyword evidence="1" id="KW-0472">Membrane</keyword>
<reference evidence="3" key="1">
    <citation type="submission" date="2016-10" db="EMBL/GenBank/DDBJ databases">
        <authorList>
            <person name="Varghese N."/>
            <person name="Submissions S."/>
        </authorList>
    </citation>
    <scope>NUCLEOTIDE SEQUENCE [LARGE SCALE GENOMIC DNA]</scope>
    <source>
        <strain evidence="3">DSM 10002</strain>
    </source>
</reference>
<sequence>MMPWWIFAVTCVMTVVIVSAVLITSQARRLDALHKKILKSRAALDNALIVRAHAAMTVAQSGVLDLAGSVVLTNAAQECADAAEYDLVEDGLNRNGDDEVSPKSYRALDIDRLAIESELSRVLRHTVDELEEDEKNDYSEILGHLQQVRQSVRLTRRFHNIHVAGAQRIRRSALAQVFRIHGYASWPQTVDLDDE</sequence>
<protein>
    <recommendedName>
        <fullName evidence="4">LemA family protein</fullName>
    </recommendedName>
</protein>
<keyword evidence="1" id="KW-1133">Transmembrane helix</keyword>
<dbReference type="AlphaFoldDB" id="A0A1H2LJK4"/>
<keyword evidence="3" id="KW-1185">Reference proteome</keyword>
<evidence type="ECO:0000256" key="1">
    <source>
        <dbReference type="SAM" id="Phobius"/>
    </source>
</evidence>